<dbReference type="GO" id="GO:0016757">
    <property type="term" value="F:glycosyltransferase activity"/>
    <property type="evidence" value="ECO:0007669"/>
    <property type="project" value="InterPro"/>
</dbReference>
<reference evidence="3 4" key="1">
    <citation type="submission" date="2016-09" db="EMBL/GenBank/DDBJ databases">
        <authorList>
            <person name="Inglin R.C."/>
        </authorList>
    </citation>
    <scope>NUCLEOTIDE SEQUENCE [LARGE SCALE GENOMIC DNA]</scope>
    <source>
        <strain evidence="3 4">RI-517</strain>
    </source>
</reference>
<proteinExistence type="predicted"/>
<dbReference type="PANTHER" id="PTHR12526:SF638">
    <property type="entry name" value="SPORE COAT PROTEIN SA"/>
    <property type="match status" value="1"/>
</dbReference>
<dbReference type="PANTHER" id="PTHR12526">
    <property type="entry name" value="GLYCOSYLTRANSFERASE"/>
    <property type="match status" value="1"/>
</dbReference>
<evidence type="ECO:0000259" key="2">
    <source>
        <dbReference type="Pfam" id="PF13439"/>
    </source>
</evidence>
<comment type="caution">
    <text evidence="3">The sequence shown here is derived from an EMBL/GenBank/DDBJ whole genome shotgun (WGS) entry which is preliminary data.</text>
</comment>
<gene>
    <name evidence="3" type="ORF">CUR37_03085</name>
</gene>
<dbReference type="RefSeq" id="WP_082268140.1">
    <property type="nucleotide sequence ID" value="NZ_CAKMCP010000002.1"/>
</dbReference>
<dbReference type="Proteomes" id="UP000234349">
    <property type="component" value="Unassembled WGS sequence"/>
</dbReference>
<evidence type="ECO:0000313" key="3">
    <source>
        <dbReference type="EMBL" id="PKX79042.1"/>
    </source>
</evidence>
<sequence>MMMNILHLNAGNESGGGLTHIIALMKILSKKGHQTELVVFEDGPVAKAARENCLKVTVLAQKSRFDFSPLKKLQLIIENNKIDIVHTHGPRANFMYSKISQKMKAKWVVTVHSDPTLDFMGNGFKGVLLGWLNLKSLRHADHFLTVTARFIPILKNKVGIDTKKISVARNGLSFLDNIPDKIKHDKFNVITVGRLHPVKNHILLMDAFLRADLPMSELTIVGDGVLFDEMHEWIKSHNAEKKIRLVGFKTQDEINQMYQRMDLAILSSQSESFPLVLLEAINQGVPIISTDVGDVEAMFPINKEYLVQPNQVEALETAIVQAYEANKNGQLVKQMGIQRAYMVNNFSEEKFYESVYNGYISAQE</sequence>
<dbReference type="InterPro" id="IPR001296">
    <property type="entry name" value="Glyco_trans_1"/>
</dbReference>
<dbReference type="Pfam" id="PF13439">
    <property type="entry name" value="Glyco_transf_4"/>
    <property type="match status" value="1"/>
</dbReference>
<feature type="domain" description="Glycosyl transferase family 1" evidence="1">
    <location>
        <begin position="181"/>
        <end position="327"/>
    </location>
</feature>
<dbReference type="Pfam" id="PF00534">
    <property type="entry name" value="Glycos_transf_1"/>
    <property type="match status" value="1"/>
</dbReference>
<dbReference type="Gene3D" id="3.40.50.2000">
    <property type="entry name" value="Glycogen Phosphorylase B"/>
    <property type="match status" value="2"/>
</dbReference>
<dbReference type="SUPFAM" id="SSF53756">
    <property type="entry name" value="UDP-Glycosyltransferase/glycogen phosphorylase"/>
    <property type="match status" value="1"/>
</dbReference>
<dbReference type="AlphaFoldDB" id="A0AAX0VCJ5"/>
<evidence type="ECO:0000259" key="1">
    <source>
        <dbReference type="Pfam" id="PF00534"/>
    </source>
</evidence>
<accession>A0AAX0VCJ5</accession>
<evidence type="ECO:0000313" key="4">
    <source>
        <dbReference type="Proteomes" id="UP000234349"/>
    </source>
</evidence>
<organism evidence="3 4">
    <name type="scientific">Latilactobacillus sakei</name>
    <name type="common">Lactobacillus sakei</name>
    <dbReference type="NCBI Taxonomy" id="1599"/>
    <lineage>
        <taxon>Bacteria</taxon>
        <taxon>Bacillati</taxon>
        <taxon>Bacillota</taxon>
        <taxon>Bacilli</taxon>
        <taxon>Lactobacillales</taxon>
        <taxon>Lactobacillaceae</taxon>
        <taxon>Latilactobacillus</taxon>
    </lineage>
</organism>
<dbReference type="InterPro" id="IPR028098">
    <property type="entry name" value="Glyco_trans_4-like_N"/>
</dbReference>
<dbReference type="CDD" id="cd03801">
    <property type="entry name" value="GT4_PimA-like"/>
    <property type="match status" value="1"/>
</dbReference>
<protein>
    <submittedName>
        <fullName evidence="3">Glycosyltransferase family 1 protein</fullName>
    </submittedName>
</protein>
<dbReference type="EMBL" id="MKGH01000011">
    <property type="protein sequence ID" value="PKX79042.1"/>
    <property type="molecule type" value="Genomic_DNA"/>
</dbReference>
<name>A0AAX0VCJ5_LATSK</name>
<feature type="domain" description="Glycosyltransferase subfamily 4-like N-terminal" evidence="2">
    <location>
        <begin position="15"/>
        <end position="171"/>
    </location>
</feature>